<evidence type="ECO:0000313" key="1">
    <source>
        <dbReference type="EMBL" id="SEP12069.1"/>
    </source>
</evidence>
<dbReference type="GO" id="GO:0003677">
    <property type="term" value="F:DNA binding"/>
    <property type="evidence" value="ECO:0007669"/>
    <property type="project" value="InterPro"/>
</dbReference>
<dbReference type="Proteomes" id="UP000199615">
    <property type="component" value="Unassembled WGS sequence"/>
</dbReference>
<dbReference type="Gene3D" id="1.10.260.40">
    <property type="entry name" value="lambda repressor-like DNA-binding domains"/>
    <property type="match status" value="1"/>
</dbReference>
<gene>
    <name evidence="1" type="ORF">SAMN05444123_108143</name>
</gene>
<dbReference type="AlphaFoldDB" id="A0A1H8V9H9"/>
<reference evidence="2" key="1">
    <citation type="submission" date="2016-10" db="EMBL/GenBank/DDBJ databases">
        <authorList>
            <person name="Varghese N."/>
            <person name="Submissions S."/>
        </authorList>
    </citation>
    <scope>NUCLEOTIDE SEQUENCE [LARGE SCALE GENOMIC DNA]</scope>
    <source>
        <strain evidence="2">DSM 123</strain>
    </source>
</reference>
<keyword evidence="2" id="KW-1185">Reference proteome</keyword>
<sequence>MSRRKDDYLTKARAAWGDHLPDWIEELAKEANRITGGKIAKRLGYSAGVVSLVLSRSYMGDLESVEAAVRGALMGSTVVCPVIGEIGRDQCLEHQKLGNTGASAIRAAIARECRSGRCEHSRLKPKV</sequence>
<proteinExistence type="predicted"/>
<dbReference type="OrthoDB" id="6064795at2"/>
<accession>A0A1H8V9H9</accession>
<dbReference type="EMBL" id="FODT01000008">
    <property type="protein sequence ID" value="SEP12069.1"/>
    <property type="molecule type" value="Genomic_DNA"/>
</dbReference>
<evidence type="ECO:0008006" key="3">
    <source>
        <dbReference type="Google" id="ProtNLM"/>
    </source>
</evidence>
<organism evidence="1 2">
    <name type="scientific">Rhodopseudomonas pseudopalustris</name>
    <dbReference type="NCBI Taxonomy" id="1513892"/>
    <lineage>
        <taxon>Bacteria</taxon>
        <taxon>Pseudomonadati</taxon>
        <taxon>Pseudomonadota</taxon>
        <taxon>Alphaproteobacteria</taxon>
        <taxon>Hyphomicrobiales</taxon>
        <taxon>Nitrobacteraceae</taxon>
        <taxon>Rhodopseudomonas</taxon>
    </lineage>
</organism>
<name>A0A1H8V9H9_9BRAD</name>
<protein>
    <recommendedName>
        <fullName evidence="3">Transcriptional regulator</fullName>
    </recommendedName>
</protein>
<dbReference type="InterPro" id="IPR010982">
    <property type="entry name" value="Lambda_DNA-bd_dom_sf"/>
</dbReference>
<dbReference type="RefSeq" id="WP_092685215.1">
    <property type="nucleotide sequence ID" value="NZ_FODT01000008.1"/>
</dbReference>
<evidence type="ECO:0000313" key="2">
    <source>
        <dbReference type="Proteomes" id="UP000199615"/>
    </source>
</evidence>